<dbReference type="EMBL" id="LR025744">
    <property type="protein sequence ID" value="VBB16645.1"/>
    <property type="molecule type" value="Genomic_DNA"/>
</dbReference>
<dbReference type="AlphaFoldDB" id="A0AAJ5NJC6"/>
<proteinExistence type="predicted"/>
<protein>
    <recommendedName>
        <fullName evidence="1">Knr4/Smi1-like domain-containing protein</fullName>
    </recommendedName>
</protein>
<dbReference type="InterPro" id="IPR018958">
    <property type="entry name" value="Knr4/Smi1-like_dom"/>
</dbReference>
<gene>
    <name evidence="2" type="ORF">BSTAB16_6852</name>
</gene>
<dbReference type="GeneID" id="71059258"/>
<evidence type="ECO:0000259" key="1">
    <source>
        <dbReference type="Pfam" id="PF09346"/>
    </source>
</evidence>
<accession>A0AAJ5NJC6</accession>
<evidence type="ECO:0000313" key="2">
    <source>
        <dbReference type="EMBL" id="VBB16645.1"/>
    </source>
</evidence>
<name>A0AAJ5NJC6_9BURK</name>
<dbReference type="Proteomes" id="UP000268684">
    <property type="component" value="Chromosome III"/>
</dbReference>
<organism evidence="2 3">
    <name type="scientific">Burkholderia stabilis</name>
    <dbReference type="NCBI Taxonomy" id="95485"/>
    <lineage>
        <taxon>Bacteria</taxon>
        <taxon>Pseudomonadati</taxon>
        <taxon>Pseudomonadota</taxon>
        <taxon>Betaproteobacteria</taxon>
        <taxon>Burkholderiales</taxon>
        <taxon>Burkholderiaceae</taxon>
        <taxon>Burkholderia</taxon>
        <taxon>Burkholderia cepacia complex</taxon>
    </lineage>
</organism>
<evidence type="ECO:0000313" key="3">
    <source>
        <dbReference type="Proteomes" id="UP000268684"/>
    </source>
</evidence>
<keyword evidence="3" id="KW-1185">Reference proteome</keyword>
<dbReference type="Pfam" id="PF09346">
    <property type="entry name" value="SMI1_KNR4"/>
    <property type="match status" value="1"/>
</dbReference>
<dbReference type="RefSeq" id="WP_122172958.1">
    <property type="nucleotide sequence ID" value="NZ_LR025744.1"/>
</dbReference>
<sequence length="226" mass="24525">MTTYSELARISDIPLPPLLKQLIDAGLADYGPDVKAWAADWKSHTLAARPVLSCVYDFEWIDAADAQENIDEWLNPGFQHGRRFLPFAQTGAGDLYCLTPLAGGETGVALVWHDRDASRIDAASFDAFVFSALIDSASDVSHLTDDGLSMAEAVQCLDANIRALAPMLPQPMQAQLEHLRQWVLSGADAEGDGRVPDAVAQTALGVLPVPQDPPFEIVPRWECGQD</sequence>
<feature type="domain" description="Knr4/Smi1-like" evidence="1">
    <location>
        <begin position="13"/>
        <end position="129"/>
    </location>
</feature>
<reference evidence="2 3" key="1">
    <citation type="submission" date="2017-11" db="EMBL/GenBank/DDBJ databases">
        <authorList>
            <person name="Seth-Smith MB H."/>
        </authorList>
    </citation>
    <scope>NUCLEOTIDE SEQUENCE [LARGE SCALE GENOMIC DNA]</scope>
    <source>
        <strain evidence="2">E</strain>
    </source>
</reference>